<organism evidence="1 2">
    <name type="scientific">Aerophototrophica crusticola</name>
    <dbReference type="NCBI Taxonomy" id="1709002"/>
    <lineage>
        <taxon>Bacteria</taxon>
        <taxon>Pseudomonadati</taxon>
        <taxon>Pseudomonadota</taxon>
        <taxon>Alphaproteobacteria</taxon>
        <taxon>Rhodospirillales</taxon>
        <taxon>Rhodospirillaceae</taxon>
        <taxon>Aerophototrophica</taxon>
    </lineage>
</organism>
<proteinExistence type="predicted"/>
<dbReference type="Proteomes" id="UP000501891">
    <property type="component" value="Chromosome"/>
</dbReference>
<dbReference type="GO" id="GO:0005975">
    <property type="term" value="P:carbohydrate metabolic process"/>
    <property type="evidence" value="ECO:0007669"/>
    <property type="project" value="InterPro"/>
</dbReference>
<evidence type="ECO:0008006" key="3">
    <source>
        <dbReference type="Google" id="ProtNLM"/>
    </source>
</evidence>
<keyword evidence="2" id="KW-1185">Reference proteome</keyword>
<dbReference type="KEGG" id="acru:HHL28_13320"/>
<dbReference type="Gene3D" id="1.50.10.20">
    <property type="match status" value="1"/>
</dbReference>
<name>A0A858R9W9_9PROT</name>
<protein>
    <recommendedName>
        <fullName evidence="3">Methylaspartate ammonia-lyase</fullName>
    </recommendedName>
</protein>
<dbReference type="SUPFAM" id="SSF48208">
    <property type="entry name" value="Six-hairpin glycosidases"/>
    <property type="match status" value="1"/>
</dbReference>
<dbReference type="EMBL" id="CP051775">
    <property type="protein sequence ID" value="QJE73943.1"/>
    <property type="molecule type" value="Genomic_DNA"/>
</dbReference>
<dbReference type="AlphaFoldDB" id="A0A858R9W9"/>
<sequence>MAQEVASRGCGVLAERVAAFPGTQPVLLRSYDGPEGRGALPEPSLKDAAFTYDNALAAIALLACGKQAEAQRVGDALVLAVAKDRAGERGRLRNAYRAGLVGEPLPPGWWNDKAGRWEEDSYQVGTATGNVAWAALALLTLHEATGKASYKETAAKLLRWVVANTTDPKEPGGFTGGVHGFEDAPVRIGWKSTEHNVDLVAAFGWMARLDPGGGWDRHAAAARAFVDAMFRPGTGHFLTGTLPDGVTPNERTSGLDAQLWPLLLEGAPAAWTPALAYAAKAHGAEGGLDFNDDRDGLWVEGTAQGALSAKAVGQADLAARFLAELAKEWSPGGYLWATRKPSITTGLAIGPDSTTADFLYYRHPHLGATAWAVLAATGWNPFTGKRVP</sequence>
<evidence type="ECO:0000313" key="1">
    <source>
        <dbReference type="EMBL" id="QJE73943.1"/>
    </source>
</evidence>
<dbReference type="InterPro" id="IPR008928">
    <property type="entry name" value="6-hairpin_glycosidase_sf"/>
</dbReference>
<reference evidence="1" key="1">
    <citation type="submission" date="2020-04" db="EMBL/GenBank/DDBJ databases">
        <title>A desert anoxygenic phototrophic bacterium fixes CO2 using RubisCO under aerobic conditions.</title>
        <authorList>
            <person name="Tang K."/>
        </authorList>
    </citation>
    <scope>NUCLEOTIDE SEQUENCE [LARGE SCALE GENOMIC DNA]</scope>
    <source>
        <strain evidence="1">MIMtkB3</strain>
    </source>
</reference>
<evidence type="ECO:0000313" key="2">
    <source>
        <dbReference type="Proteomes" id="UP000501891"/>
    </source>
</evidence>
<gene>
    <name evidence="1" type="ORF">HHL28_13320</name>
</gene>
<accession>A0A858R9W9</accession>